<name>A0ABW4LR12_9BACI</name>
<dbReference type="EMBL" id="JBHUEM010000021">
    <property type="protein sequence ID" value="MFD1737594.1"/>
    <property type="molecule type" value="Genomic_DNA"/>
</dbReference>
<dbReference type="RefSeq" id="WP_377928814.1">
    <property type="nucleotide sequence ID" value="NZ_JBHUEM010000021.1"/>
</dbReference>
<organism evidence="1 2">
    <name type="scientific">Bacillus salitolerans</name>
    <dbReference type="NCBI Taxonomy" id="1437434"/>
    <lineage>
        <taxon>Bacteria</taxon>
        <taxon>Bacillati</taxon>
        <taxon>Bacillota</taxon>
        <taxon>Bacilli</taxon>
        <taxon>Bacillales</taxon>
        <taxon>Bacillaceae</taxon>
        <taxon>Bacillus</taxon>
    </lineage>
</organism>
<proteinExistence type="predicted"/>
<evidence type="ECO:0000313" key="2">
    <source>
        <dbReference type="Proteomes" id="UP001597214"/>
    </source>
</evidence>
<dbReference type="Proteomes" id="UP001597214">
    <property type="component" value="Unassembled WGS sequence"/>
</dbReference>
<protein>
    <submittedName>
        <fullName evidence="1">Uncharacterized protein</fullName>
    </submittedName>
</protein>
<sequence>MKRPIGVQIEGCIYTNNGDDLKHDEFWDEFIKFVESKGWNFGGGSSQIDEEGKKIDDIK</sequence>
<accession>A0ABW4LR12</accession>
<reference evidence="2" key="1">
    <citation type="journal article" date="2019" name="Int. J. Syst. Evol. Microbiol.">
        <title>The Global Catalogue of Microorganisms (GCM) 10K type strain sequencing project: providing services to taxonomists for standard genome sequencing and annotation.</title>
        <authorList>
            <consortium name="The Broad Institute Genomics Platform"/>
            <consortium name="The Broad Institute Genome Sequencing Center for Infectious Disease"/>
            <person name="Wu L."/>
            <person name="Ma J."/>
        </authorList>
    </citation>
    <scope>NUCLEOTIDE SEQUENCE [LARGE SCALE GENOMIC DNA]</scope>
    <source>
        <strain evidence="2">CCUG 49339</strain>
    </source>
</reference>
<comment type="caution">
    <text evidence="1">The sequence shown here is derived from an EMBL/GenBank/DDBJ whole genome shotgun (WGS) entry which is preliminary data.</text>
</comment>
<keyword evidence="2" id="KW-1185">Reference proteome</keyword>
<evidence type="ECO:0000313" key="1">
    <source>
        <dbReference type="EMBL" id="MFD1737594.1"/>
    </source>
</evidence>
<gene>
    <name evidence="1" type="ORF">ACFSCX_13665</name>
</gene>